<dbReference type="GO" id="GO:0016655">
    <property type="term" value="F:oxidoreductase activity, acting on NAD(P)H, quinone or similar compound as acceptor"/>
    <property type="evidence" value="ECO:0007669"/>
    <property type="project" value="UniProtKB-UniRule"/>
</dbReference>
<dbReference type="eggNOG" id="COG4658">
    <property type="taxonomic scope" value="Bacteria"/>
</dbReference>
<dbReference type="HOGENOM" id="CLU_042020_1_1_7"/>
<evidence type="ECO:0000256" key="9">
    <source>
        <dbReference type="ARBA" id="ARBA00022989"/>
    </source>
</evidence>
<keyword evidence="5 16" id="KW-0285">Flavoprotein</keyword>
<organism evidence="17 18">
    <name type="scientific">Desulfobacter postgatei 2ac9</name>
    <dbReference type="NCBI Taxonomy" id="879212"/>
    <lineage>
        <taxon>Bacteria</taxon>
        <taxon>Pseudomonadati</taxon>
        <taxon>Thermodesulfobacteriota</taxon>
        <taxon>Desulfobacteria</taxon>
        <taxon>Desulfobacterales</taxon>
        <taxon>Desulfobacteraceae</taxon>
        <taxon>Desulfobacter</taxon>
    </lineage>
</organism>
<evidence type="ECO:0000256" key="8">
    <source>
        <dbReference type="ARBA" id="ARBA00022967"/>
    </source>
</evidence>
<dbReference type="STRING" id="879212.DespoDRAFT_00317"/>
<dbReference type="NCBIfam" id="TIGR01937">
    <property type="entry name" value="nqrB"/>
    <property type="match status" value="1"/>
</dbReference>
<keyword evidence="18" id="KW-1185">Reference proteome</keyword>
<keyword evidence="8 16" id="KW-1278">Translocase</keyword>
<comment type="cofactor">
    <cofactor evidence="16">
        <name>FMN</name>
        <dbReference type="ChEBI" id="CHEBI:58210"/>
    </cofactor>
</comment>
<keyword evidence="9 16" id="KW-1133">Transmembrane helix</keyword>
<evidence type="ECO:0000313" key="17">
    <source>
        <dbReference type="EMBL" id="EIM62347.1"/>
    </source>
</evidence>
<dbReference type="GO" id="GO:0055085">
    <property type="term" value="P:transmembrane transport"/>
    <property type="evidence" value="ECO:0007669"/>
    <property type="project" value="InterPro"/>
</dbReference>
<feature type="transmembrane region" description="Helical" evidence="16">
    <location>
        <begin position="272"/>
        <end position="290"/>
    </location>
</feature>
<evidence type="ECO:0000256" key="10">
    <source>
        <dbReference type="ARBA" id="ARBA00023027"/>
    </source>
</evidence>
<feature type="transmembrane region" description="Helical" evidence="16">
    <location>
        <begin position="58"/>
        <end position="78"/>
    </location>
</feature>
<dbReference type="AlphaFoldDB" id="I5AYN4"/>
<reference evidence="17 18" key="1">
    <citation type="submission" date="2011-09" db="EMBL/GenBank/DDBJ databases">
        <authorList>
            <consortium name="US DOE Joint Genome Institute (JGI-PGF)"/>
            <person name="Lucas S."/>
            <person name="Han J."/>
            <person name="Lapidus A."/>
            <person name="Cheng J.-F."/>
            <person name="Goodwin L."/>
            <person name="Pitluck S."/>
            <person name="Peters L."/>
            <person name="Land M.L."/>
            <person name="Hauser L."/>
            <person name="Orellana R."/>
            <person name="Lovley D."/>
            <person name="Woyke T.J."/>
        </authorList>
    </citation>
    <scope>NUCLEOTIDE SEQUENCE [LARGE SCALE GENOMIC DNA]</scope>
    <source>
        <strain evidence="17 18">2ac9</strain>
    </source>
</reference>
<proteinExistence type="inferred from homology"/>
<evidence type="ECO:0000256" key="5">
    <source>
        <dbReference type="ARBA" id="ARBA00022630"/>
    </source>
</evidence>
<dbReference type="GO" id="GO:0006814">
    <property type="term" value="P:sodium ion transport"/>
    <property type="evidence" value="ECO:0007669"/>
    <property type="project" value="UniProtKB-UniRule"/>
</dbReference>
<comment type="function">
    <text evidence="16">NQR complex catalyzes the reduction of ubiquinone-1 to ubiquinol by two successive reactions, coupled with the transport of Na(+) ions from the cytoplasm to the periplasm. NqrA to NqrE are probably involved in the second step, the conversion of ubisemiquinone to ubiquinol.</text>
</comment>
<evidence type="ECO:0000256" key="13">
    <source>
        <dbReference type="ARBA" id="ARBA00023075"/>
    </source>
</evidence>
<dbReference type="InterPro" id="IPR004338">
    <property type="entry name" value="NqrB/RnfD"/>
</dbReference>
<evidence type="ECO:0000256" key="16">
    <source>
        <dbReference type="HAMAP-Rule" id="MF_00426"/>
    </source>
</evidence>
<evidence type="ECO:0000256" key="7">
    <source>
        <dbReference type="ARBA" id="ARBA00022692"/>
    </source>
</evidence>
<keyword evidence="10 16" id="KW-0520">NAD</keyword>
<dbReference type="PANTHER" id="PTHR30578">
    <property type="entry name" value="ELECTRON TRANSPORT COMPLEX PROTEIN RNFD"/>
    <property type="match status" value="1"/>
</dbReference>
<keyword evidence="12 16" id="KW-0406">Ion transport</keyword>
<comment type="similarity">
    <text evidence="16">Belongs to the NqrB/RnfD family.</text>
</comment>
<dbReference type="HAMAP" id="MF_00426">
    <property type="entry name" value="NqrB"/>
    <property type="match status" value="1"/>
</dbReference>
<dbReference type="GO" id="GO:0022904">
    <property type="term" value="P:respiratory electron transport chain"/>
    <property type="evidence" value="ECO:0007669"/>
    <property type="project" value="InterPro"/>
</dbReference>
<feature type="transmembrane region" description="Helical" evidence="16">
    <location>
        <begin position="302"/>
        <end position="320"/>
    </location>
</feature>
<keyword evidence="2 16" id="KW-1003">Cell membrane</keyword>
<name>I5AYN4_9BACT</name>
<evidence type="ECO:0000256" key="6">
    <source>
        <dbReference type="ARBA" id="ARBA00022643"/>
    </source>
</evidence>
<keyword evidence="14 16" id="KW-0472">Membrane</keyword>
<keyword evidence="13 16" id="KW-0830">Ubiquinone</keyword>
<dbReference type="GO" id="GO:0005886">
    <property type="term" value="C:plasma membrane"/>
    <property type="evidence" value="ECO:0007669"/>
    <property type="project" value="UniProtKB-SubCell"/>
</dbReference>
<dbReference type="EC" id="7.2.1.1" evidence="16"/>
<dbReference type="GO" id="GO:0010181">
    <property type="term" value="F:FMN binding"/>
    <property type="evidence" value="ECO:0007669"/>
    <property type="project" value="InterPro"/>
</dbReference>
<accession>I5AYN4</accession>
<evidence type="ECO:0000256" key="1">
    <source>
        <dbReference type="ARBA" id="ARBA00022448"/>
    </source>
</evidence>
<feature type="modified residue" description="FMN phosphoryl threonine" evidence="16">
    <location>
        <position position="212"/>
    </location>
</feature>
<keyword evidence="4 16" id="KW-0597">Phosphoprotein</keyword>
<evidence type="ECO:0000256" key="2">
    <source>
        <dbReference type="ARBA" id="ARBA00022475"/>
    </source>
</evidence>
<sequence>MKNLVKKFFDDTRPLFTGDGKYKKYEPVWDATKTFFFLPSAKIRVMPFVRDHLDLKRYMSIVILALLPVTFFGIYNAGYQAGIGTGESWSMTKCFLIGAWYVLPMIIVSYVVGFAWEFLFAVVRGHKISEGLLVTGLLFPLTLPPTIPLWQVALGISFGVVIGKEVFGGTGRNILNPALTGRAFLFFSYPVAMSGDVWVAGKHLVDGVTGATALSVTGAGEQSITAALSNAGYSLGQLFTGFVPGSVGETSALCCLIGAAILMVTRIANYRIIIGGIAGLVITSIIIYLIPGGKETWSNAGPLYHLCAGGFLFGISFMATDPVSAPGTNPGRWIFGAAIGFLTVIIRVGNPAFMEGVMLAILFMNVFSPLLDHLVLKYKSSKRIPNV</sequence>
<keyword evidence="1 16" id="KW-0813">Transport</keyword>
<dbReference type="InterPro" id="IPR010966">
    <property type="entry name" value="NqrB"/>
</dbReference>
<protein>
    <recommendedName>
        <fullName evidence="16">Na(+)-translocating NADH-quinone reductase subunit B</fullName>
        <shortName evidence="16">Na(+)-NQR subunit B</shortName>
        <shortName evidence="16">Na(+)-translocating NQR subunit B</shortName>
        <ecNumber evidence="16">7.2.1.1</ecNumber>
    </recommendedName>
    <alternativeName>
        <fullName evidence="16">NQR complex subunit B</fullName>
    </alternativeName>
    <alternativeName>
        <fullName evidence="16">NQR-1 subunit B</fullName>
    </alternativeName>
</protein>
<dbReference type="PANTHER" id="PTHR30578:SF1">
    <property type="entry name" value="NA(+)-TRANSLOCATING NADH-QUINONE REDUCTASE SUBUNIT B"/>
    <property type="match status" value="1"/>
</dbReference>
<dbReference type="RefSeq" id="WP_004070857.1">
    <property type="nucleotide sequence ID" value="NZ_CM001488.1"/>
</dbReference>
<dbReference type="OrthoDB" id="9776359at2"/>
<dbReference type="NCBIfam" id="NF003756">
    <property type="entry name" value="PRK05349.1"/>
    <property type="match status" value="1"/>
</dbReference>
<dbReference type="Proteomes" id="UP000005778">
    <property type="component" value="Chromosome"/>
</dbReference>
<evidence type="ECO:0000256" key="4">
    <source>
        <dbReference type="ARBA" id="ARBA00022553"/>
    </source>
</evidence>
<feature type="transmembrane region" description="Helical" evidence="16">
    <location>
        <begin position="98"/>
        <end position="119"/>
    </location>
</feature>
<keyword evidence="6 16" id="KW-0288">FMN</keyword>
<feature type="transmembrane region" description="Helical" evidence="16">
    <location>
        <begin position="131"/>
        <end position="150"/>
    </location>
</feature>
<comment type="catalytic activity">
    <reaction evidence="16">
        <text>a ubiquinone + n Na(+)(in) + NADH + H(+) = a ubiquinol + n Na(+)(out) + NAD(+)</text>
        <dbReference type="Rhea" id="RHEA:47748"/>
        <dbReference type="Rhea" id="RHEA-COMP:9565"/>
        <dbReference type="Rhea" id="RHEA-COMP:9566"/>
        <dbReference type="ChEBI" id="CHEBI:15378"/>
        <dbReference type="ChEBI" id="CHEBI:16389"/>
        <dbReference type="ChEBI" id="CHEBI:17976"/>
        <dbReference type="ChEBI" id="CHEBI:29101"/>
        <dbReference type="ChEBI" id="CHEBI:57540"/>
        <dbReference type="ChEBI" id="CHEBI:57945"/>
        <dbReference type="EC" id="7.2.1.1"/>
    </reaction>
</comment>
<keyword evidence="3" id="KW-0997">Cell inner membrane</keyword>
<keyword evidence="11 16" id="KW-0915">Sodium</keyword>
<reference evidence="17 18" key="2">
    <citation type="submission" date="2012-02" db="EMBL/GenBank/DDBJ databases">
        <title>Improved High-Quality Draft sequence of Desulfobacter postgatei 2ac9.</title>
        <authorList>
            <consortium name="US DOE Joint Genome Institute"/>
            <person name="Lucas S."/>
            <person name="Han J."/>
            <person name="Lapidus A."/>
            <person name="Cheng J.-F."/>
            <person name="Goodwin L."/>
            <person name="Pitluck S."/>
            <person name="Peters L."/>
            <person name="Ovchinnikova G."/>
            <person name="Held B."/>
            <person name="Detter J.C."/>
            <person name="Han C."/>
            <person name="Tapia R."/>
            <person name="Land M."/>
            <person name="Hauser L."/>
            <person name="Kyrpides N."/>
            <person name="Ivanova N."/>
            <person name="Pagani I."/>
            <person name="Orellana R."/>
            <person name="Lovley D."/>
            <person name="Woyke T."/>
        </authorList>
    </citation>
    <scope>NUCLEOTIDE SEQUENCE [LARGE SCALE GENOMIC DNA]</scope>
    <source>
        <strain evidence="17 18">2ac9</strain>
    </source>
</reference>
<dbReference type="Pfam" id="PF03116">
    <property type="entry name" value="NQR2_RnfD_RnfE"/>
    <property type="match status" value="1"/>
</dbReference>
<keyword evidence="7 16" id="KW-0812">Transmembrane</keyword>
<keyword evidence="15 16" id="KW-0739">Sodium transport</keyword>
<gene>
    <name evidence="16" type="primary">nqrB</name>
    <name evidence="17" type="ORF">DespoDRAFT_00317</name>
</gene>
<evidence type="ECO:0000256" key="11">
    <source>
        <dbReference type="ARBA" id="ARBA00023053"/>
    </source>
</evidence>
<evidence type="ECO:0000256" key="14">
    <source>
        <dbReference type="ARBA" id="ARBA00023136"/>
    </source>
</evidence>
<evidence type="ECO:0000256" key="15">
    <source>
        <dbReference type="ARBA" id="ARBA00023201"/>
    </source>
</evidence>
<feature type="transmembrane region" description="Helical" evidence="16">
    <location>
        <begin position="332"/>
        <end position="350"/>
    </location>
</feature>
<dbReference type="EMBL" id="CM001488">
    <property type="protein sequence ID" value="EIM62347.1"/>
    <property type="molecule type" value="Genomic_DNA"/>
</dbReference>
<evidence type="ECO:0000256" key="3">
    <source>
        <dbReference type="ARBA" id="ARBA00022519"/>
    </source>
</evidence>
<evidence type="ECO:0000313" key="18">
    <source>
        <dbReference type="Proteomes" id="UP000005778"/>
    </source>
</evidence>
<evidence type="ECO:0000256" key="12">
    <source>
        <dbReference type="ARBA" id="ARBA00023065"/>
    </source>
</evidence>
<comment type="subunit">
    <text evidence="16">Composed of six subunits; NqrA, NqrB, NqrC, NqrD, NqrE and NqrF.</text>
</comment>
<feature type="transmembrane region" description="Helical" evidence="16">
    <location>
        <begin position="242"/>
        <end position="265"/>
    </location>
</feature>
<feature type="transmembrane region" description="Helical" evidence="16">
    <location>
        <begin position="356"/>
        <end position="376"/>
    </location>
</feature>
<comment type="subcellular location">
    <subcellularLocation>
        <location evidence="16">Cell membrane</location>
        <topology evidence="16">Multi-pass membrane protein</topology>
    </subcellularLocation>
</comment>